<dbReference type="RefSeq" id="WP_105070542.1">
    <property type="nucleotide sequence ID" value="NZ_MTPW01000001.1"/>
</dbReference>
<dbReference type="Proteomes" id="UP000239747">
    <property type="component" value="Unassembled WGS sequence"/>
</dbReference>
<accession>A0A2S7U9Z2</accession>
<gene>
    <name evidence="2" type="ORF">BST92_05515</name>
</gene>
<evidence type="ECO:0000313" key="3">
    <source>
        <dbReference type="Proteomes" id="UP000239747"/>
    </source>
</evidence>
<name>A0A2S7U9Z2_9FLAO</name>
<sequence>MKYIITLLITLVHFYNYAQQPVLTLQDQGFRNIDNAYYKDNNNELDSFEGTWLFTDGNNSLKIVLEKEVMYYNGSYYEDRIRGEYQYIKNGVEIVNTLIRLNDTILQPSFSRHEIYGNSILRDCFYIPLNDCNTGELRLRVSFMDPNSNEHYGEMILKHRVINGQDALKAYIGFGLTNPSGPADRVISDPDLPWQGEYVMFKQ</sequence>
<dbReference type="AlphaFoldDB" id="A0A2S7U9Z2"/>
<protein>
    <recommendedName>
        <fullName evidence="1">DUF6705 domain-containing protein</fullName>
    </recommendedName>
</protein>
<dbReference type="OrthoDB" id="1261237at2"/>
<evidence type="ECO:0000259" key="1">
    <source>
        <dbReference type="Pfam" id="PF20448"/>
    </source>
</evidence>
<proteinExistence type="predicted"/>
<keyword evidence="3" id="KW-1185">Reference proteome</keyword>
<feature type="domain" description="DUF6705" evidence="1">
    <location>
        <begin position="1"/>
        <end position="203"/>
    </location>
</feature>
<dbReference type="Pfam" id="PF20448">
    <property type="entry name" value="DUF6705"/>
    <property type="match status" value="1"/>
</dbReference>
<evidence type="ECO:0000313" key="2">
    <source>
        <dbReference type="EMBL" id="PQJ31411.1"/>
    </source>
</evidence>
<comment type="caution">
    <text evidence="2">The sequence shown here is derived from an EMBL/GenBank/DDBJ whole genome shotgun (WGS) entry which is preliminary data.</text>
</comment>
<dbReference type="EMBL" id="MTPW01000001">
    <property type="protein sequence ID" value="PQJ31411.1"/>
    <property type="molecule type" value="Genomic_DNA"/>
</dbReference>
<organism evidence="2 3">
    <name type="scientific">Nonlabens arenilitoris</name>
    <dbReference type="NCBI Taxonomy" id="1217969"/>
    <lineage>
        <taxon>Bacteria</taxon>
        <taxon>Pseudomonadati</taxon>
        <taxon>Bacteroidota</taxon>
        <taxon>Flavobacteriia</taxon>
        <taxon>Flavobacteriales</taxon>
        <taxon>Flavobacteriaceae</taxon>
        <taxon>Nonlabens</taxon>
    </lineage>
</organism>
<dbReference type="InterPro" id="IPR046551">
    <property type="entry name" value="DUF6705"/>
</dbReference>
<reference evidence="2 3" key="1">
    <citation type="submission" date="2017-01" db="EMBL/GenBank/DDBJ databases">
        <title>Trade-off between light-utilization and light-protection in marine flavobacteria.</title>
        <authorList>
            <person name="Kumagai Y."/>
            <person name="Yoshizawa S."/>
            <person name="Kogure K."/>
            <person name="Iwasaki W."/>
        </authorList>
    </citation>
    <scope>NUCLEOTIDE SEQUENCE [LARGE SCALE GENOMIC DNA]</scope>
    <source>
        <strain evidence="2 3">KCTC 32109</strain>
    </source>
</reference>